<reference evidence="2" key="1">
    <citation type="submission" date="2016-10" db="EMBL/GenBank/DDBJ databases">
        <authorList>
            <person name="Varghese N."/>
            <person name="Submissions S."/>
        </authorList>
    </citation>
    <scope>NUCLEOTIDE SEQUENCE [LARGE SCALE GENOMIC DNA]</scope>
    <source>
        <strain evidence="2">Nm44</strain>
    </source>
</reference>
<keyword evidence="2" id="KW-1185">Reference proteome</keyword>
<accession>A0A1I4XCU2</accession>
<sequence length="68" mass="7788">MDRLVVDTLRNIEHILDSLEAYVPHPEAVEVNGKRTLRYKEKNIYQAIVQKLARVVSGLNAALMRIKS</sequence>
<dbReference type="EMBL" id="FOUB01000150">
    <property type="protein sequence ID" value="SFN23595.1"/>
    <property type="molecule type" value="Genomic_DNA"/>
</dbReference>
<name>A0A1I4XCU2_9PROT</name>
<dbReference type="AlphaFoldDB" id="A0A1I4XCU2"/>
<protein>
    <submittedName>
        <fullName evidence="1">Uncharacterized protein</fullName>
    </submittedName>
</protein>
<evidence type="ECO:0000313" key="1">
    <source>
        <dbReference type="EMBL" id="SFN23595.1"/>
    </source>
</evidence>
<dbReference type="Proteomes" id="UP000183287">
    <property type="component" value="Unassembled WGS sequence"/>
</dbReference>
<proteinExistence type="predicted"/>
<organism evidence="1 2">
    <name type="scientific">Nitrosomonas communis</name>
    <dbReference type="NCBI Taxonomy" id="44574"/>
    <lineage>
        <taxon>Bacteria</taxon>
        <taxon>Pseudomonadati</taxon>
        <taxon>Pseudomonadota</taxon>
        <taxon>Betaproteobacteria</taxon>
        <taxon>Nitrosomonadales</taxon>
        <taxon>Nitrosomonadaceae</taxon>
        <taxon>Nitrosomonas</taxon>
    </lineage>
</organism>
<evidence type="ECO:0000313" key="2">
    <source>
        <dbReference type="Proteomes" id="UP000183287"/>
    </source>
</evidence>
<gene>
    <name evidence="1" type="ORF">SAMN05421863_11502</name>
</gene>